<protein>
    <submittedName>
        <fullName evidence="3">Lactate utilization protein B/C</fullName>
    </submittedName>
</protein>
<dbReference type="Pfam" id="PF02589">
    <property type="entry name" value="LUD_dom"/>
    <property type="match status" value="1"/>
</dbReference>
<name>A0A656HFF8_THINJ</name>
<dbReference type="PANTHER" id="PTHR43682:SF1">
    <property type="entry name" value="LACTATE UTILIZATION PROTEIN C"/>
    <property type="match status" value="1"/>
</dbReference>
<dbReference type="EMBL" id="JH651384">
    <property type="protein sequence ID" value="EIJ34734.1"/>
    <property type="molecule type" value="Genomic_DNA"/>
</dbReference>
<dbReference type="PANTHER" id="PTHR43682">
    <property type="entry name" value="LACTATE UTILIZATION PROTEIN C"/>
    <property type="match status" value="1"/>
</dbReference>
<evidence type="ECO:0000259" key="2">
    <source>
        <dbReference type="Pfam" id="PF02589"/>
    </source>
</evidence>
<feature type="domain" description="LUD" evidence="2">
    <location>
        <begin position="72"/>
        <end position="248"/>
    </location>
</feature>
<reference evidence="4" key="1">
    <citation type="journal article" date="2011" name="Stand. Genomic Sci.">
        <title>Genome sequence of the filamentous, gliding Thiothrix nivea neotype strain (JP2(T)).</title>
        <authorList>
            <person name="Lapidus A."/>
            <person name="Nolan M."/>
            <person name="Lucas S."/>
            <person name="Glavina Del Rio T."/>
            <person name="Tice H."/>
            <person name="Cheng J.F."/>
            <person name="Tapia R."/>
            <person name="Han C."/>
            <person name="Goodwin L."/>
            <person name="Pitluck S."/>
            <person name="Liolios K."/>
            <person name="Pagani I."/>
            <person name="Ivanova N."/>
            <person name="Huntemann M."/>
            <person name="Mavromatis K."/>
            <person name="Mikhailova N."/>
            <person name="Pati A."/>
            <person name="Chen A."/>
            <person name="Palaniappan K."/>
            <person name="Land M."/>
            <person name="Brambilla E.M."/>
            <person name="Rohde M."/>
            <person name="Abt B."/>
            <person name="Verbarg S."/>
            <person name="Goker M."/>
            <person name="Bristow J."/>
            <person name="Eisen J.A."/>
            <person name="Markowitz V."/>
            <person name="Hugenholtz P."/>
            <person name="Kyrpides N.C."/>
            <person name="Klenk H.P."/>
            <person name="Woyke T."/>
        </authorList>
    </citation>
    <scope>NUCLEOTIDE SEQUENCE [LARGE SCALE GENOMIC DNA]</scope>
    <source>
        <strain evidence="4">ATCC 35100 / DSM 5205 / JP2</strain>
    </source>
</reference>
<evidence type="ECO:0000256" key="1">
    <source>
        <dbReference type="SAM" id="MobiDB-lite"/>
    </source>
</evidence>
<dbReference type="InterPro" id="IPR024185">
    <property type="entry name" value="FTHF_cligase-like_sf"/>
</dbReference>
<sequence length="248" mass="27447">MSNSARDNILQRLRREAPTTCGKETPPNLPLSGEEQDASTTAVPERPFPDKGRPRGASSAVSSHNWDKAERIRRFTERMTAVRATIRHADRTSWLDKLAEICRKKGLNNLLLSPNTDWGQAISIQAARFPPLRHYDQPIDGWKQEMFYGIDAAFTGTLGGIAETGTLILWPDAEEPRQMSLVPPIHIAVLDTNQLYTTFAEAVQEQGWVEKGLPTNALLISGPSKSADIEQTLAYGVHGPKELVVILV</sequence>
<proteinExistence type="predicted"/>
<keyword evidence="4" id="KW-1185">Reference proteome</keyword>
<evidence type="ECO:0000313" key="3">
    <source>
        <dbReference type="EMBL" id="EIJ34734.1"/>
    </source>
</evidence>
<dbReference type="InterPro" id="IPR037171">
    <property type="entry name" value="NagB/RpiA_transferase-like"/>
</dbReference>
<feature type="region of interest" description="Disordered" evidence="1">
    <location>
        <begin position="1"/>
        <end position="65"/>
    </location>
</feature>
<organism evidence="3 4">
    <name type="scientific">Thiothrix nivea (strain ATCC 35100 / DSM 5205 / JP2)</name>
    <dbReference type="NCBI Taxonomy" id="870187"/>
    <lineage>
        <taxon>Bacteria</taxon>
        <taxon>Pseudomonadati</taxon>
        <taxon>Pseudomonadota</taxon>
        <taxon>Gammaproteobacteria</taxon>
        <taxon>Thiotrichales</taxon>
        <taxon>Thiotrichaceae</taxon>
        <taxon>Thiothrix</taxon>
    </lineage>
</organism>
<dbReference type="Gene3D" id="3.40.50.10420">
    <property type="entry name" value="NagB/RpiA/CoA transferase-like"/>
    <property type="match status" value="1"/>
</dbReference>
<dbReference type="SUPFAM" id="SSF100950">
    <property type="entry name" value="NagB/RpiA/CoA transferase-like"/>
    <property type="match status" value="1"/>
</dbReference>
<dbReference type="AlphaFoldDB" id="A0A656HFF8"/>
<dbReference type="OrthoDB" id="9794157at2"/>
<evidence type="ECO:0000313" key="4">
    <source>
        <dbReference type="Proteomes" id="UP000005317"/>
    </source>
</evidence>
<gene>
    <name evidence="3" type="ORF">Thini_2167</name>
</gene>
<accession>A0A656HFF8</accession>
<dbReference type="InterPro" id="IPR003741">
    <property type="entry name" value="LUD_dom"/>
</dbReference>
<dbReference type="Proteomes" id="UP000005317">
    <property type="component" value="Unassembled WGS sequence"/>
</dbReference>